<name>H0ULY3_9BACT</name>
<dbReference type="OrthoDB" id="5442117at2"/>
<feature type="signal peptide" evidence="1">
    <location>
        <begin position="1"/>
        <end position="20"/>
    </location>
</feature>
<keyword evidence="1" id="KW-0732">Signal</keyword>
<organism evidence="2 3">
    <name type="scientific">Jonquetella anthropi DSM 22815</name>
    <dbReference type="NCBI Taxonomy" id="885272"/>
    <lineage>
        <taxon>Bacteria</taxon>
        <taxon>Thermotogati</taxon>
        <taxon>Synergistota</taxon>
        <taxon>Synergistia</taxon>
        <taxon>Synergistales</taxon>
        <taxon>Dethiosulfovibrionaceae</taxon>
        <taxon>Jonquetella</taxon>
    </lineage>
</organism>
<evidence type="ECO:0000256" key="1">
    <source>
        <dbReference type="SAM" id="SignalP"/>
    </source>
</evidence>
<reference evidence="2 3" key="1">
    <citation type="submission" date="2011-11" db="EMBL/GenBank/DDBJ databases">
        <title>The Noncontiguous Finished genome of Jonquetella anthropi DSM 22815.</title>
        <authorList>
            <consortium name="US DOE Joint Genome Institute (JGI-PGF)"/>
            <person name="Lucas S."/>
            <person name="Copeland A."/>
            <person name="Lapidus A."/>
            <person name="Glavina del Rio T."/>
            <person name="Dalin E."/>
            <person name="Tice H."/>
            <person name="Bruce D."/>
            <person name="Goodwin L."/>
            <person name="Pitluck S."/>
            <person name="Peters L."/>
            <person name="Mikhailova N."/>
            <person name="Held B."/>
            <person name="Kyrpides N."/>
            <person name="Mavromatis K."/>
            <person name="Ivanova N."/>
            <person name="Markowitz V."/>
            <person name="Cheng J.-F."/>
            <person name="Hugenholtz P."/>
            <person name="Woyke T."/>
            <person name="Wu D."/>
            <person name="Gronow S."/>
            <person name="Wellnitz S."/>
            <person name="Brambilla E."/>
            <person name="Klenk H.-P."/>
            <person name="Eisen J.A."/>
        </authorList>
    </citation>
    <scope>NUCLEOTIDE SEQUENCE [LARGE SCALE GENOMIC DNA]</scope>
    <source>
        <strain evidence="2 3">DSM 22815</strain>
    </source>
</reference>
<gene>
    <name evidence="2" type="ORF">JonanDRAFT_0094</name>
</gene>
<dbReference type="EMBL" id="CM001376">
    <property type="protein sequence ID" value="EHM12525.1"/>
    <property type="molecule type" value="Genomic_DNA"/>
</dbReference>
<protein>
    <submittedName>
        <fullName evidence="2">Uncharacterized protein</fullName>
    </submittedName>
</protein>
<sequence length="149" mass="16837">MKRFFCAWGAIIFFSGTALAFSNEPSAFRGIQWGEPVTMHSSTLKLVQSDKDQGVDYYMRVKDDLTMRRARLASVLYGFSKKGFEVAVLAARSANETKNIYEACVIQWGEPDEHTTGTFGAEWRGENVRIQLIDGQTKNDMLIIQSKIQ</sequence>
<dbReference type="AlphaFoldDB" id="H0ULY3"/>
<accession>H0ULY3</accession>
<feature type="chain" id="PRO_5003541465" evidence="1">
    <location>
        <begin position="21"/>
        <end position="149"/>
    </location>
</feature>
<evidence type="ECO:0000313" key="2">
    <source>
        <dbReference type="EMBL" id="EHM12525.1"/>
    </source>
</evidence>
<dbReference type="Proteomes" id="UP000003806">
    <property type="component" value="Chromosome"/>
</dbReference>
<keyword evidence="3" id="KW-1185">Reference proteome</keyword>
<evidence type="ECO:0000313" key="3">
    <source>
        <dbReference type="Proteomes" id="UP000003806"/>
    </source>
</evidence>
<dbReference type="HOGENOM" id="CLU_1747181_0_0_0"/>
<dbReference type="RefSeq" id="WP_008520067.1">
    <property type="nucleotide sequence ID" value="NZ_CM001376.1"/>
</dbReference>
<proteinExistence type="predicted"/>